<feature type="transmembrane region" description="Helical" evidence="6">
    <location>
        <begin position="255"/>
        <end position="278"/>
    </location>
</feature>
<gene>
    <name evidence="8" type="ORF">ACFSYH_07390</name>
</gene>
<evidence type="ECO:0000259" key="7">
    <source>
        <dbReference type="PROSITE" id="PS50850"/>
    </source>
</evidence>
<feature type="transmembrane region" description="Helical" evidence="6">
    <location>
        <begin position="103"/>
        <end position="125"/>
    </location>
</feature>
<comment type="caution">
    <text evidence="8">The sequence shown here is derived from an EMBL/GenBank/DDBJ whole genome shotgun (WGS) entry which is preliminary data.</text>
</comment>
<keyword evidence="4 6" id="KW-0472">Membrane</keyword>
<evidence type="ECO:0000313" key="9">
    <source>
        <dbReference type="Proteomes" id="UP001597391"/>
    </source>
</evidence>
<feature type="transmembrane region" description="Helical" evidence="6">
    <location>
        <begin position="321"/>
        <end position="339"/>
    </location>
</feature>
<dbReference type="CDD" id="cd17332">
    <property type="entry name" value="MFS_MelB_like"/>
    <property type="match status" value="1"/>
</dbReference>
<evidence type="ECO:0000256" key="2">
    <source>
        <dbReference type="ARBA" id="ARBA00022692"/>
    </source>
</evidence>
<sequence>MSEATIDHAASTSASSGQLQGTPNDKIKVKERLAYASGDIGSNLIFATLSAFALFFLTDVAGVGAAIAGTILLLGQILNGITDLVLGYLIDKTRSRWGKTRPWILWTSVPMGLAFIAIFAVPSGLSDNGKAAWALIFYTLVMAVFFTASNLAYSALLSLITPDSKVRVTLTSMRFFFAVITTLVVTAVTLPAVEALGGGQGGWVAIAIIYAIIAVISLLLVFVGTRERIDPMSGKEGEAKQPIGKTLGQLFRNRYFLLAAAMFLLFYFLNGLSQASGIYFTTVILGDANLFGLVSATGILPMVIGIPFMPWLMGRFGKRRVFLFGMILALIGVLIPAFGPSNLALVLTGGVVRGFGLVPLTAGAFALVADVVDYSEWKNGVRADGLIFSVVIFGQKVGGGVAAAAVGWLLSMSGYVAGVSAQSEAAQNMLLTIYIWIPVVLSVLLIVVIWFFRIERHRPEVEAHLAQRTQSADESA</sequence>
<dbReference type="EMBL" id="JBHUOP010000003">
    <property type="protein sequence ID" value="MFD2840395.1"/>
    <property type="molecule type" value="Genomic_DNA"/>
</dbReference>
<feature type="transmembrane region" description="Helical" evidence="6">
    <location>
        <begin position="351"/>
        <end position="374"/>
    </location>
</feature>
<dbReference type="InterPro" id="IPR039672">
    <property type="entry name" value="MFS_2"/>
</dbReference>
<feature type="transmembrane region" description="Helical" evidence="6">
    <location>
        <begin position="202"/>
        <end position="223"/>
    </location>
</feature>
<dbReference type="SUPFAM" id="SSF103473">
    <property type="entry name" value="MFS general substrate transporter"/>
    <property type="match status" value="1"/>
</dbReference>
<dbReference type="Gene3D" id="1.20.1250.20">
    <property type="entry name" value="MFS general substrate transporter like domains"/>
    <property type="match status" value="2"/>
</dbReference>
<dbReference type="PROSITE" id="PS50850">
    <property type="entry name" value="MFS"/>
    <property type="match status" value="1"/>
</dbReference>
<accession>A0ABW5XD30</accession>
<protein>
    <submittedName>
        <fullName evidence="8">MFS transporter</fullName>
    </submittedName>
</protein>
<evidence type="ECO:0000256" key="1">
    <source>
        <dbReference type="ARBA" id="ARBA00004651"/>
    </source>
</evidence>
<feature type="transmembrane region" description="Helical" evidence="6">
    <location>
        <begin position="430"/>
        <end position="452"/>
    </location>
</feature>
<keyword evidence="9" id="KW-1185">Reference proteome</keyword>
<dbReference type="Proteomes" id="UP001597391">
    <property type="component" value="Unassembled WGS sequence"/>
</dbReference>
<feature type="transmembrane region" description="Helical" evidence="6">
    <location>
        <begin position="131"/>
        <end position="154"/>
    </location>
</feature>
<feature type="transmembrane region" description="Helical" evidence="6">
    <location>
        <begin position="290"/>
        <end position="309"/>
    </location>
</feature>
<keyword evidence="3 6" id="KW-1133">Transmembrane helix</keyword>
<feature type="transmembrane region" description="Helical" evidence="6">
    <location>
        <begin position="63"/>
        <end position="91"/>
    </location>
</feature>
<evidence type="ECO:0000256" key="3">
    <source>
        <dbReference type="ARBA" id="ARBA00022989"/>
    </source>
</evidence>
<organism evidence="8 9">
    <name type="scientific">Populibacterium corticicola</name>
    <dbReference type="NCBI Taxonomy" id="1812826"/>
    <lineage>
        <taxon>Bacteria</taxon>
        <taxon>Bacillati</taxon>
        <taxon>Actinomycetota</taxon>
        <taxon>Actinomycetes</taxon>
        <taxon>Micrococcales</taxon>
        <taxon>Jonesiaceae</taxon>
        <taxon>Populibacterium</taxon>
    </lineage>
</organism>
<feature type="domain" description="Major facilitator superfamily (MFS) profile" evidence="7">
    <location>
        <begin position="31"/>
        <end position="457"/>
    </location>
</feature>
<name>A0ABW5XD30_9MICO</name>
<evidence type="ECO:0000256" key="6">
    <source>
        <dbReference type="SAM" id="Phobius"/>
    </source>
</evidence>
<evidence type="ECO:0000313" key="8">
    <source>
        <dbReference type="EMBL" id="MFD2840395.1"/>
    </source>
</evidence>
<dbReference type="InterPro" id="IPR001927">
    <property type="entry name" value="Na/Gal_symport"/>
</dbReference>
<feature type="transmembrane region" description="Helical" evidence="6">
    <location>
        <begin position="175"/>
        <end position="196"/>
    </location>
</feature>
<dbReference type="Pfam" id="PF13347">
    <property type="entry name" value="MFS_2"/>
    <property type="match status" value="1"/>
</dbReference>
<evidence type="ECO:0000256" key="5">
    <source>
        <dbReference type="SAM" id="MobiDB-lite"/>
    </source>
</evidence>
<dbReference type="PANTHER" id="PTHR11328:SF24">
    <property type="entry name" value="MAJOR FACILITATOR SUPERFAMILY (MFS) PROFILE DOMAIN-CONTAINING PROTEIN"/>
    <property type="match status" value="1"/>
</dbReference>
<dbReference type="InterPro" id="IPR036259">
    <property type="entry name" value="MFS_trans_sf"/>
</dbReference>
<proteinExistence type="predicted"/>
<feature type="region of interest" description="Disordered" evidence="5">
    <location>
        <begin position="1"/>
        <end position="23"/>
    </location>
</feature>
<feature type="transmembrane region" description="Helical" evidence="6">
    <location>
        <begin position="386"/>
        <end position="410"/>
    </location>
</feature>
<dbReference type="InterPro" id="IPR020846">
    <property type="entry name" value="MFS_dom"/>
</dbReference>
<evidence type="ECO:0000256" key="4">
    <source>
        <dbReference type="ARBA" id="ARBA00023136"/>
    </source>
</evidence>
<dbReference type="PANTHER" id="PTHR11328">
    <property type="entry name" value="MAJOR FACILITATOR SUPERFAMILY DOMAIN-CONTAINING PROTEIN"/>
    <property type="match status" value="1"/>
</dbReference>
<reference evidence="9" key="1">
    <citation type="journal article" date="2019" name="Int. J. Syst. Evol. Microbiol.">
        <title>The Global Catalogue of Microorganisms (GCM) 10K type strain sequencing project: providing services to taxonomists for standard genome sequencing and annotation.</title>
        <authorList>
            <consortium name="The Broad Institute Genomics Platform"/>
            <consortium name="The Broad Institute Genome Sequencing Center for Infectious Disease"/>
            <person name="Wu L."/>
            <person name="Ma J."/>
        </authorList>
    </citation>
    <scope>NUCLEOTIDE SEQUENCE [LARGE SCALE GENOMIC DNA]</scope>
    <source>
        <strain evidence="9">KCTC 33576</strain>
    </source>
</reference>
<feature type="compositionally biased region" description="Polar residues" evidence="5">
    <location>
        <begin position="10"/>
        <end position="23"/>
    </location>
</feature>
<dbReference type="RefSeq" id="WP_377466228.1">
    <property type="nucleotide sequence ID" value="NZ_JBHUOP010000003.1"/>
</dbReference>
<feature type="transmembrane region" description="Helical" evidence="6">
    <location>
        <begin position="33"/>
        <end position="57"/>
    </location>
</feature>
<comment type="subcellular location">
    <subcellularLocation>
        <location evidence="1">Cell membrane</location>
        <topology evidence="1">Multi-pass membrane protein</topology>
    </subcellularLocation>
</comment>
<keyword evidence="2 6" id="KW-0812">Transmembrane</keyword>
<dbReference type="NCBIfam" id="TIGR00792">
    <property type="entry name" value="gph"/>
    <property type="match status" value="1"/>
</dbReference>